<reference evidence="13 14" key="1">
    <citation type="submission" date="2024-05" db="EMBL/GenBank/DDBJ databases">
        <title>Three bacterial strains, DH-69, EH-24, and ECK-19 isolated from coastal sediments.</title>
        <authorList>
            <person name="Ye Y.-Q."/>
            <person name="Du Z.-J."/>
        </authorList>
    </citation>
    <scope>NUCLEOTIDE SEQUENCE [LARGE SCALE GENOMIC DNA]</scope>
    <source>
        <strain evidence="13 14">ECK-19</strain>
    </source>
</reference>
<protein>
    <recommendedName>
        <fullName evidence="9">Membrane fusion protein (MFP) family protein</fullName>
    </recommendedName>
</protein>
<evidence type="ECO:0000256" key="6">
    <source>
        <dbReference type="ARBA" id="ARBA00022692"/>
    </source>
</evidence>
<comment type="subcellular location">
    <subcellularLocation>
        <location evidence="1 9">Cell inner membrane</location>
        <topology evidence="1 9">Single-pass membrane protein</topology>
    </subcellularLocation>
</comment>
<dbReference type="InterPro" id="IPR050739">
    <property type="entry name" value="MFP"/>
</dbReference>
<dbReference type="Proteomes" id="UP001560685">
    <property type="component" value="Unassembled WGS sequence"/>
</dbReference>
<feature type="coiled-coil region" evidence="10">
    <location>
        <begin position="165"/>
        <end position="192"/>
    </location>
</feature>
<dbReference type="EMBL" id="JBEHZE010000001">
    <property type="protein sequence ID" value="MEX6633238.1"/>
    <property type="molecule type" value="Genomic_DNA"/>
</dbReference>
<evidence type="ECO:0000259" key="11">
    <source>
        <dbReference type="Pfam" id="PF25994"/>
    </source>
</evidence>
<feature type="coiled-coil region" evidence="10">
    <location>
        <begin position="238"/>
        <end position="265"/>
    </location>
</feature>
<dbReference type="InterPro" id="IPR058982">
    <property type="entry name" value="Beta-barrel_AprE"/>
</dbReference>
<name>A0ABV3Z468_9PROT</name>
<evidence type="ECO:0000313" key="14">
    <source>
        <dbReference type="Proteomes" id="UP001560685"/>
    </source>
</evidence>
<dbReference type="SUPFAM" id="SSF56954">
    <property type="entry name" value="Outer membrane efflux proteins (OEP)"/>
    <property type="match status" value="1"/>
</dbReference>
<accession>A0ABV3Z468</accession>
<dbReference type="Pfam" id="PF26002">
    <property type="entry name" value="Beta-barrel_AprE"/>
    <property type="match status" value="1"/>
</dbReference>
<keyword evidence="10" id="KW-0175">Coiled coil</keyword>
<dbReference type="Gene3D" id="2.40.30.170">
    <property type="match status" value="1"/>
</dbReference>
<keyword evidence="5 9" id="KW-0997">Cell inner membrane</keyword>
<evidence type="ECO:0000256" key="3">
    <source>
        <dbReference type="ARBA" id="ARBA00022448"/>
    </source>
</evidence>
<evidence type="ECO:0000256" key="4">
    <source>
        <dbReference type="ARBA" id="ARBA00022475"/>
    </source>
</evidence>
<dbReference type="PANTHER" id="PTHR30386">
    <property type="entry name" value="MEMBRANE FUSION SUBUNIT OF EMRAB-TOLC MULTIDRUG EFFLUX PUMP"/>
    <property type="match status" value="1"/>
</dbReference>
<gene>
    <name evidence="13" type="ORF">ABFZ84_06700</name>
</gene>
<dbReference type="RefSeq" id="WP_369313192.1">
    <property type="nucleotide sequence ID" value="NZ_JBEHZE010000001.1"/>
</dbReference>
<feature type="transmembrane region" description="Helical" evidence="9">
    <location>
        <begin position="34"/>
        <end position="54"/>
    </location>
</feature>
<dbReference type="Pfam" id="PF25994">
    <property type="entry name" value="HH_AprE"/>
    <property type="match status" value="1"/>
</dbReference>
<keyword evidence="6 9" id="KW-0812">Transmembrane</keyword>
<evidence type="ECO:0000256" key="7">
    <source>
        <dbReference type="ARBA" id="ARBA00022989"/>
    </source>
</evidence>
<evidence type="ECO:0000256" key="2">
    <source>
        <dbReference type="ARBA" id="ARBA00009477"/>
    </source>
</evidence>
<evidence type="ECO:0000256" key="1">
    <source>
        <dbReference type="ARBA" id="ARBA00004377"/>
    </source>
</evidence>
<keyword evidence="8 9" id="KW-0472">Membrane</keyword>
<evidence type="ECO:0000256" key="5">
    <source>
        <dbReference type="ARBA" id="ARBA00022519"/>
    </source>
</evidence>
<evidence type="ECO:0000256" key="8">
    <source>
        <dbReference type="ARBA" id="ARBA00023136"/>
    </source>
</evidence>
<dbReference type="NCBIfam" id="TIGR01843">
    <property type="entry name" value="type_I_hlyD"/>
    <property type="match status" value="1"/>
</dbReference>
<sequence length="449" mass="48663">MTDTKQKPHAEHLHAGERHGLALPIELEEGAPPALANAAMAVVSGLIILLLVWANIAHVRELSVAPGTIAAYGSSRAAAHLEGGIVEEVLVSPGDVVAKGQALIVMNSESGGGEFNRMNARYASLGIRSERLSAQAENRNPDFSSMSTEWQNAITEQQTIFDAAVEQHRATIATLQAKEESAQSEVNRAKAERDAEVELLGYATEQLEIQESLIEEGYTSKQSYLKAKSAAASAKASSAAARSRLEQAHRAYASAKAERERSLAEYHNRIAEERADVIGELAELKEPMASLKDRSNRLTVRAPIAGIVNDVLVFGEGDVVRPGGTVAEITPTDAELMAEVRVNPKDIGHVFAGLKTDVSVTTFDPNRYGKIPGAVSHISADTFTDERSGEPYYIAYIALEQQIIGKGRQQRPISPGMQVRAEIVTQSRSFMRYILKPVARSVDRAFTER</sequence>
<keyword evidence="14" id="KW-1185">Reference proteome</keyword>
<keyword evidence="4 9" id="KW-1003">Cell membrane</keyword>
<evidence type="ECO:0000313" key="13">
    <source>
        <dbReference type="EMBL" id="MEX6633238.1"/>
    </source>
</evidence>
<feature type="domain" description="AprE-like beta-barrel" evidence="12">
    <location>
        <begin position="336"/>
        <end position="426"/>
    </location>
</feature>
<organism evidence="13 14">
    <name type="scientific">Hyphococcus lacteus</name>
    <dbReference type="NCBI Taxonomy" id="3143536"/>
    <lineage>
        <taxon>Bacteria</taxon>
        <taxon>Pseudomonadati</taxon>
        <taxon>Pseudomonadota</taxon>
        <taxon>Alphaproteobacteria</taxon>
        <taxon>Parvularculales</taxon>
        <taxon>Parvularculaceae</taxon>
        <taxon>Hyphococcus</taxon>
    </lineage>
</organism>
<dbReference type="InterPro" id="IPR010129">
    <property type="entry name" value="T1SS_HlyD"/>
</dbReference>
<comment type="similarity">
    <text evidence="2 9">Belongs to the membrane fusion protein (MFP) (TC 8.A.1) family.</text>
</comment>
<keyword evidence="3 9" id="KW-0813">Transport</keyword>
<evidence type="ECO:0000256" key="10">
    <source>
        <dbReference type="SAM" id="Coils"/>
    </source>
</evidence>
<evidence type="ECO:0000256" key="9">
    <source>
        <dbReference type="RuleBase" id="RU365093"/>
    </source>
</evidence>
<dbReference type="PANTHER" id="PTHR30386:SF28">
    <property type="entry name" value="EXPORTED PROTEIN"/>
    <property type="match status" value="1"/>
</dbReference>
<proteinExistence type="inferred from homology"/>
<comment type="caution">
    <text evidence="13">The sequence shown here is derived from an EMBL/GenBank/DDBJ whole genome shotgun (WGS) entry which is preliminary data.</text>
</comment>
<dbReference type="InterPro" id="IPR058781">
    <property type="entry name" value="HH_AprE-like"/>
</dbReference>
<keyword evidence="7 9" id="KW-1133">Transmembrane helix</keyword>
<evidence type="ECO:0000259" key="12">
    <source>
        <dbReference type="Pfam" id="PF26002"/>
    </source>
</evidence>
<dbReference type="PRINTS" id="PR01490">
    <property type="entry name" value="RTXTOXIND"/>
</dbReference>
<feature type="domain" description="AprE-like long alpha-helical hairpin" evidence="11">
    <location>
        <begin position="114"/>
        <end position="294"/>
    </location>
</feature>